<dbReference type="NCBIfam" id="TIGR00370">
    <property type="entry name" value="5-oxoprolinase subunit PxpB"/>
    <property type="match status" value="1"/>
</dbReference>
<dbReference type="SMART" id="SM00796">
    <property type="entry name" value="AHS1"/>
    <property type="match status" value="1"/>
</dbReference>
<accession>A0ABQ1EQC5</accession>
<dbReference type="EMBL" id="BMHE01000013">
    <property type="protein sequence ID" value="GFZ82435.1"/>
    <property type="molecule type" value="Genomic_DNA"/>
</dbReference>
<proteinExistence type="predicted"/>
<sequence length="266" mass="29682">MPKSMRSDRYNYQPLGDSALVMQLGTSIDVAQLERIGRLAVHIENNRFAGFIELVTAYTTITIYYDSLLIYEQNLAAKAVGGALRAKIAETELPYDIVCQHIDRLLMSFEHENETSTHKPEEIINIPVCYSEQYGPDLAAVAAFHHVSQEAIIHLHTSRTYPVFMIGFAPGFPYLGGLDERLATPRKSQPRTRIPAGSVGIGGNQTGIYPFETPGGWNLIGRTPLDLFRPQDDPPSLLKAGNLVRFVAITEEQFEASRERKQTYGL</sequence>
<dbReference type="InterPro" id="IPR003833">
    <property type="entry name" value="CT_C_D"/>
</dbReference>
<keyword evidence="1" id="KW-0547">Nucleotide-binding</keyword>
<dbReference type="PANTHER" id="PTHR34698">
    <property type="entry name" value="5-OXOPROLINASE SUBUNIT B"/>
    <property type="match status" value="1"/>
</dbReference>
<evidence type="ECO:0000259" key="4">
    <source>
        <dbReference type="SMART" id="SM00796"/>
    </source>
</evidence>
<dbReference type="InterPro" id="IPR029000">
    <property type="entry name" value="Cyclophilin-like_dom_sf"/>
</dbReference>
<dbReference type="PANTHER" id="PTHR34698:SF2">
    <property type="entry name" value="5-OXOPROLINASE SUBUNIT B"/>
    <property type="match status" value="1"/>
</dbReference>
<reference evidence="6" key="1">
    <citation type="journal article" date="2019" name="Int. J. Syst. Evol. Microbiol.">
        <title>The Global Catalogue of Microorganisms (GCM) 10K type strain sequencing project: providing services to taxonomists for standard genome sequencing and annotation.</title>
        <authorList>
            <consortium name="The Broad Institute Genomics Platform"/>
            <consortium name="The Broad Institute Genome Sequencing Center for Infectious Disease"/>
            <person name="Wu L."/>
            <person name="Ma J."/>
        </authorList>
    </citation>
    <scope>NUCLEOTIDE SEQUENCE [LARGE SCALE GENOMIC DNA]</scope>
    <source>
        <strain evidence="6">CGMCC 1.15043</strain>
    </source>
</reference>
<dbReference type="SUPFAM" id="SSF50891">
    <property type="entry name" value="Cyclophilin-like"/>
    <property type="match status" value="1"/>
</dbReference>
<name>A0ABQ1EQC5_9BACL</name>
<dbReference type="SUPFAM" id="SSF160467">
    <property type="entry name" value="PH0987 N-terminal domain-like"/>
    <property type="match status" value="1"/>
</dbReference>
<keyword evidence="2" id="KW-0378">Hydrolase</keyword>
<protein>
    <submittedName>
        <fullName evidence="5">Kinase A inhibitor</fullName>
    </submittedName>
</protein>
<evidence type="ECO:0000256" key="3">
    <source>
        <dbReference type="ARBA" id="ARBA00022840"/>
    </source>
</evidence>
<feature type="domain" description="Carboxyltransferase" evidence="4">
    <location>
        <begin position="10"/>
        <end position="238"/>
    </location>
</feature>
<gene>
    <name evidence="5" type="primary">kipI</name>
    <name evidence="5" type="ORF">GCM10008018_30480</name>
</gene>
<dbReference type="Proteomes" id="UP000615455">
    <property type="component" value="Unassembled WGS sequence"/>
</dbReference>
<keyword evidence="3" id="KW-0067">ATP-binding</keyword>
<dbReference type="RefSeq" id="WP_308423017.1">
    <property type="nucleotide sequence ID" value="NZ_BMHE01000013.1"/>
</dbReference>
<dbReference type="Gene3D" id="2.40.100.10">
    <property type="entry name" value="Cyclophilin-like"/>
    <property type="match status" value="1"/>
</dbReference>
<evidence type="ECO:0000313" key="5">
    <source>
        <dbReference type="EMBL" id="GFZ82435.1"/>
    </source>
</evidence>
<evidence type="ECO:0000256" key="2">
    <source>
        <dbReference type="ARBA" id="ARBA00022801"/>
    </source>
</evidence>
<dbReference type="Gene3D" id="3.30.1360.40">
    <property type="match status" value="1"/>
</dbReference>
<evidence type="ECO:0000256" key="1">
    <source>
        <dbReference type="ARBA" id="ARBA00022741"/>
    </source>
</evidence>
<dbReference type="Pfam" id="PF02682">
    <property type="entry name" value="CT_C_D"/>
    <property type="match status" value="1"/>
</dbReference>
<comment type="caution">
    <text evidence="5">The sequence shown here is derived from an EMBL/GenBank/DDBJ whole genome shotgun (WGS) entry which is preliminary data.</text>
</comment>
<dbReference type="InterPro" id="IPR010016">
    <property type="entry name" value="PxpB"/>
</dbReference>
<evidence type="ECO:0000313" key="6">
    <source>
        <dbReference type="Proteomes" id="UP000615455"/>
    </source>
</evidence>
<keyword evidence="6" id="KW-1185">Reference proteome</keyword>
<organism evidence="5 6">
    <name type="scientific">Paenibacillus marchantiophytorum</name>
    <dbReference type="NCBI Taxonomy" id="1619310"/>
    <lineage>
        <taxon>Bacteria</taxon>
        <taxon>Bacillati</taxon>
        <taxon>Bacillota</taxon>
        <taxon>Bacilli</taxon>
        <taxon>Bacillales</taxon>
        <taxon>Paenibacillaceae</taxon>
        <taxon>Paenibacillus</taxon>
    </lineage>
</organism>